<dbReference type="Gene3D" id="1.25.40.10">
    <property type="entry name" value="Tetratricopeptide repeat domain"/>
    <property type="match status" value="1"/>
</dbReference>
<proteinExistence type="predicted"/>
<evidence type="ECO:0000313" key="1">
    <source>
        <dbReference type="EMBL" id="MTV39368.1"/>
    </source>
</evidence>
<name>A0A6L6PJU3_9BURK</name>
<dbReference type="Pfam" id="PF08238">
    <property type="entry name" value="Sel1"/>
    <property type="match status" value="4"/>
</dbReference>
<dbReference type="Proteomes" id="UP000475582">
    <property type="component" value="Unassembled WGS sequence"/>
</dbReference>
<sequence length="240" mass="26483">MRVLFALLLWAGLSGCQIQHDKPTSAQIEVVGMKARQEADPHAERKLISWAGQDLPVAQRELGILYQARPKQRADALRLFEQAARGGDTEAAFQLGEMLRVGVPGVPAAPGAAAPWYAMAARQQHARAALALGLLYKNGDGVPRDEAAAARWLVQASELGNAHAMFLLSNIYNQGLGVVQDRVRGRHWLEEAAEHEYPPAIQELALTMQVGDALTQKDELKATHLMMEASEHRRNNWNRF</sequence>
<dbReference type="RefSeq" id="WP_155465039.1">
    <property type="nucleotide sequence ID" value="NZ_WNKY01000019.1"/>
</dbReference>
<dbReference type="PANTHER" id="PTHR11102:SF160">
    <property type="entry name" value="ERAD-ASSOCIATED E3 UBIQUITIN-PROTEIN LIGASE COMPONENT HRD3"/>
    <property type="match status" value="1"/>
</dbReference>
<evidence type="ECO:0000313" key="2">
    <source>
        <dbReference type="Proteomes" id="UP000475582"/>
    </source>
</evidence>
<organism evidence="1 2">
    <name type="scientific">Duganella radicis</name>
    <dbReference type="NCBI Taxonomy" id="551988"/>
    <lineage>
        <taxon>Bacteria</taxon>
        <taxon>Pseudomonadati</taxon>
        <taxon>Pseudomonadota</taxon>
        <taxon>Betaproteobacteria</taxon>
        <taxon>Burkholderiales</taxon>
        <taxon>Oxalobacteraceae</taxon>
        <taxon>Telluria group</taxon>
        <taxon>Duganella</taxon>
    </lineage>
</organism>
<accession>A0A6L6PJU3</accession>
<dbReference type="SUPFAM" id="SSF81901">
    <property type="entry name" value="HCP-like"/>
    <property type="match status" value="1"/>
</dbReference>
<dbReference type="OrthoDB" id="8589804at2"/>
<dbReference type="InterPro" id="IPR006597">
    <property type="entry name" value="Sel1-like"/>
</dbReference>
<dbReference type="InterPro" id="IPR050767">
    <property type="entry name" value="Sel1_AlgK"/>
</dbReference>
<dbReference type="InterPro" id="IPR011990">
    <property type="entry name" value="TPR-like_helical_dom_sf"/>
</dbReference>
<protein>
    <submittedName>
        <fullName evidence="1">Sel1 repeat family protein</fullName>
    </submittedName>
</protein>
<dbReference type="AlphaFoldDB" id="A0A6L6PJU3"/>
<dbReference type="EMBL" id="WNKY01000019">
    <property type="protein sequence ID" value="MTV39368.1"/>
    <property type="molecule type" value="Genomic_DNA"/>
</dbReference>
<gene>
    <name evidence="1" type="ORF">GM676_17505</name>
</gene>
<dbReference type="SMART" id="SM00671">
    <property type="entry name" value="SEL1"/>
    <property type="match status" value="5"/>
</dbReference>
<reference evidence="1 2" key="1">
    <citation type="submission" date="2019-11" db="EMBL/GenBank/DDBJ databases">
        <title>Type strains purchased from KCTC, JCM and DSMZ.</title>
        <authorList>
            <person name="Lu H."/>
        </authorList>
    </citation>
    <scope>NUCLEOTIDE SEQUENCE [LARGE SCALE GENOMIC DNA]</scope>
    <source>
        <strain evidence="1 2">KCTC 22382</strain>
    </source>
</reference>
<comment type="caution">
    <text evidence="1">The sequence shown here is derived from an EMBL/GenBank/DDBJ whole genome shotgun (WGS) entry which is preliminary data.</text>
</comment>
<dbReference type="PANTHER" id="PTHR11102">
    <property type="entry name" value="SEL-1-LIKE PROTEIN"/>
    <property type="match status" value="1"/>
</dbReference>
<dbReference type="PROSITE" id="PS51257">
    <property type="entry name" value="PROKAR_LIPOPROTEIN"/>
    <property type="match status" value="1"/>
</dbReference>
<keyword evidence="2" id="KW-1185">Reference proteome</keyword>